<comment type="subcellular location">
    <subcellularLocation>
        <location evidence="3">Endoplasmic reticulum membrane</location>
        <topology evidence="3">Peripheral membrane protein</topology>
    </subcellularLocation>
    <subcellularLocation>
        <location evidence="2">Microsome membrane</location>
        <topology evidence="2">Peripheral membrane protein</topology>
    </subcellularLocation>
</comment>
<feature type="transmembrane region" description="Helical" evidence="22">
    <location>
        <begin position="216"/>
        <end position="234"/>
    </location>
</feature>
<dbReference type="Pfam" id="PF18346">
    <property type="entry name" value="SH3_15"/>
    <property type="match status" value="2"/>
</dbReference>
<evidence type="ECO:0000256" key="3">
    <source>
        <dbReference type="ARBA" id="ARBA00004406"/>
    </source>
</evidence>
<dbReference type="EMBL" id="OX597839">
    <property type="protein sequence ID" value="CAI9741118.1"/>
    <property type="molecule type" value="Genomic_DNA"/>
</dbReference>
<dbReference type="SUPFAM" id="SSF48264">
    <property type="entry name" value="Cytochrome P450"/>
    <property type="match status" value="1"/>
</dbReference>
<dbReference type="Gene3D" id="1.25.40.20">
    <property type="entry name" value="Ankyrin repeat-containing domain"/>
    <property type="match status" value="1"/>
</dbReference>
<dbReference type="GO" id="GO:0005506">
    <property type="term" value="F:iron ion binding"/>
    <property type="evidence" value="ECO:0007669"/>
    <property type="project" value="InterPro"/>
</dbReference>
<keyword evidence="7 19" id="KW-0349">Heme</keyword>
<organism evidence="24 25">
    <name type="scientific">Octopus vulgaris</name>
    <name type="common">Common octopus</name>
    <dbReference type="NCBI Taxonomy" id="6645"/>
    <lineage>
        <taxon>Eukaryota</taxon>
        <taxon>Metazoa</taxon>
        <taxon>Spiralia</taxon>
        <taxon>Lophotrochozoa</taxon>
        <taxon>Mollusca</taxon>
        <taxon>Cephalopoda</taxon>
        <taxon>Coleoidea</taxon>
        <taxon>Octopodiformes</taxon>
        <taxon>Octopoda</taxon>
        <taxon>Incirrata</taxon>
        <taxon>Octopodidae</taxon>
        <taxon>Octopus</taxon>
    </lineage>
</organism>
<dbReference type="GO" id="GO:0008270">
    <property type="term" value="F:zinc ion binding"/>
    <property type="evidence" value="ECO:0007669"/>
    <property type="project" value="UniProtKB-KW"/>
</dbReference>
<sequence length="1163" mass="130888">MDVLDLRDHSMTLALLAGLILAIYLFGRRSFLYFKNLGIPGPEPNSHWGNLMELKEKGYNSVFKYWREVYGDVYGIFFGVKPILVISDPELIQEVFVKKFQNFINRTTYARDEISKLELASAKDDHWKYLRNVMAPSYSCRQLKEMIPMIHTCANTLVENTGKLADSEKAVSVNGLFSAYTMDVMAATGFGSKVDSLKNPNDPLVKRAKDIFKTSIFNPSVILTLLLPSTATLIEKSGLSTFILGNQIYFRQFCKKLIEERKESGIKGDMPKNVLNLMIKAQLKAQENRCPEEEKEHHLENGINSRTGRGITDDEILAQCVIFFLAGYETTTSSLTFFTHLMAINPEPQQKIYEEIMDVLGEDLPDYDNVTKLTYLDMCLDESLRMYPLGTGLDRQCNKACTIKGVGIPENLTVRIAVDALHYNPKYWPEPEKFIPERFSKESKLKQVPFTYLPFGGGPRMCLGIRLAKLVLKIAAVQMIRNFKILATEKTENPLVLDDTFKLTAKNGFICGDGKIRSDATLRELAGVLDQTFCLEENQLPVTVVHFLDSTTKVNLNSDADLQKVLQEDHVGARPTMTNVSVFNVGDVVKIIDDVTRIMGLQKGHGGWISTMMWMLGKVGIVRSVLANGDILASVFGKTFVLNPECCEKAPPNTIVQGPSDNAEMRELMEKFSKMTSDFENLLQNRQEYRGSFQRQHQQFSAGDVIQIIEDIQKVKVCQKGHGGWVDDMTSILGNIAEVQLALPTGTLVVLVSGKLCLLNSECCKKVSNPIDDIEDNFKSMDYMTQQCFRTAFNSTAAEDKTMHFQEFKKKLLEEDFFENTDIHDAICEGDEKIIDRLISNPDIDFTTRDHFGYNALHQAAIKGNNYATERILQKCKDIVDIKTEDGFTALHFAVIHGHQEVANTLLTLGEAQVDIRNHFELTPFLLATSGDHIGLIELLLTNGADINAEDKDGNTCLHFAISKQTIYASDEDSKLLEDISIHLGLGGDELPWEVIAGYLVQKGADIYHRNHQNVMPLDITCDQSSIEKLVKLASMFTTEQSKEEHTAEPQTNTRDCLLCSEEQANILFQPCSHVLICDNCNKIIPIENCLQCNEPIANKIKIQDDQEERVVNLITKFTCKICLNCSCNMAFDCGHTACTKCGERLKECHVCRKPIQKKLNLF</sequence>
<keyword evidence="11 21" id="KW-0863">Zinc-finger</keyword>
<dbReference type="GO" id="GO:0008395">
    <property type="term" value="F:steroid hydroxylase activity"/>
    <property type="evidence" value="ECO:0007669"/>
    <property type="project" value="TreeGrafter"/>
</dbReference>
<keyword evidence="22" id="KW-0472">Membrane</keyword>
<comment type="catalytic activity">
    <reaction evidence="1">
        <text>S-ubiquitinyl-[E2 ubiquitin-conjugating enzyme]-L-cysteine + [acceptor protein]-L-lysine = [E2 ubiquitin-conjugating enzyme]-L-cysteine + N(6)-ubiquitinyl-[acceptor protein]-L-lysine.</text>
        <dbReference type="EC" id="2.3.2.27"/>
    </reaction>
</comment>
<dbReference type="Pfam" id="PF00067">
    <property type="entry name" value="p450"/>
    <property type="match status" value="1"/>
</dbReference>
<feature type="repeat" description="ANK" evidence="20">
    <location>
        <begin position="886"/>
        <end position="910"/>
    </location>
</feature>
<dbReference type="CDD" id="cd11055">
    <property type="entry name" value="CYP3A-like"/>
    <property type="match status" value="1"/>
</dbReference>
<dbReference type="PANTHER" id="PTHR24302">
    <property type="entry name" value="CYTOCHROME P450 FAMILY 3"/>
    <property type="match status" value="1"/>
</dbReference>
<evidence type="ECO:0000256" key="11">
    <source>
        <dbReference type="ARBA" id="ARBA00022771"/>
    </source>
</evidence>
<keyword evidence="16 19" id="KW-0408">Iron</keyword>
<feature type="binding site" description="axial binding residue" evidence="19">
    <location>
        <position position="462"/>
    </location>
    <ligand>
        <name>heme</name>
        <dbReference type="ChEBI" id="CHEBI:30413"/>
    </ligand>
    <ligandPart>
        <name>Fe</name>
        <dbReference type="ChEBI" id="CHEBI:18248"/>
    </ligandPart>
</feature>
<keyword evidence="17 20" id="KW-0040">ANK repeat</keyword>
<dbReference type="PROSITE" id="PS50089">
    <property type="entry name" value="ZF_RING_2"/>
    <property type="match status" value="1"/>
</dbReference>
<feature type="repeat" description="ANK" evidence="20">
    <location>
        <begin position="920"/>
        <end position="952"/>
    </location>
</feature>
<dbReference type="InterPro" id="IPR001841">
    <property type="entry name" value="Znf_RING"/>
</dbReference>
<dbReference type="FunFam" id="1.10.630.10:FF:000042">
    <property type="entry name" value="Cytochrome P450"/>
    <property type="match status" value="1"/>
</dbReference>
<dbReference type="GO" id="GO:0016705">
    <property type="term" value="F:oxidoreductase activity, acting on paired donors, with incorporation or reduction of molecular oxygen"/>
    <property type="evidence" value="ECO:0007669"/>
    <property type="project" value="InterPro"/>
</dbReference>
<keyword evidence="13" id="KW-0862">Zinc</keyword>
<dbReference type="InterPro" id="IPR017972">
    <property type="entry name" value="Cyt_P450_CS"/>
</dbReference>
<evidence type="ECO:0000256" key="18">
    <source>
        <dbReference type="ARBA" id="ARBA00043906"/>
    </source>
</evidence>
<proteinExistence type="inferred from homology"/>
<evidence type="ECO:0000256" key="4">
    <source>
        <dbReference type="ARBA" id="ARBA00004906"/>
    </source>
</evidence>
<feature type="domain" description="RING-type" evidence="23">
    <location>
        <begin position="1120"/>
        <end position="1153"/>
    </location>
</feature>
<dbReference type="InterPro" id="IPR002401">
    <property type="entry name" value="Cyt_P450_E_grp-I"/>
</dbReference>
<keyword evidence="9 19" id="KW-0479">Metal-binding</keyword>
<dbReference type="GO" id="GO:0061630">
    <property type="term" value="F:ubiquitin protein ligase activity"/>
    <property type="evidence" value="ECO:0007669"/>
    <property type="project" value="UniProtKB-EC"/>
</dbReference>
<name>A0AA36BVT1_OCTVU</name>
<keyword evidence="15" id="KW-0560">Oxidoreductase</keyword>
<evidence type="ECO:0000256" key="12">
    <source>
        <dbReference type="ARBA" id="ARBA00022786"/>
    </source>
</evidence>
<dbReference type="SUPFAM" id="SSF48403">
    <property type="entry name" value="Ankyrin repeat"/>
    <property type="match status" value="1"/>
</dbReference>
<keyword evidence="25" id="KW-1185">Reference proteome</keyword>
<keyword evidence="14" id="KW-0492">Microsome</keyword>
<dbReference type="InterPro" id="IPR036770">
    <property type="entry name" value="Ankyrin_rpt-contain_sf"/>
</dbReference>
<evidence type="ECO:0000256" key="10">
    <source>
        <dbReference type="ARBA" id="ARBA00022737"/>
    </source>
</evidence>
<evidence type="ECO:0000256" key="6">
    <source>
        <dbReference type="ARBA" id="ARBA00012483"/>
    </source>
</evidence>
<comment type="similarity">
    <text evidence="5">Belongs to the cytochrome P450 family.</text>
</comment>
<evidence type="ECO:0000256" key="7">
    <source>
        <dbReference type="ARBA" id="ARBA00022617"/>
    </source>
</evidence>
<evidence type="ECO:0000256" key="22">
    <source>
        <dbReference type="SAM" id="Phobius"/>
    </source>
</evidence>
<keyword evidence="22" id="KW-1133">Transmembrane helix</keyword>
<dbReference type="InterPro" id="IPR013083">
    <property type="entry name" value="Znf_RING/FYVE/PHD"/>
</dbReference>
<dbReference type="EC" id="2.3.2.27" evidence="6"/>
<accession>A0AA36BVT1</accession>
<dbReference type="Pfam" id="PF00023">
    <property type="entry name" value="Ank"/>
    <property type="match status" value="1"/>
</dbReference>
<gene>
    <name evidence="24" type="ORF">OCTVUL_1B002152</name>
</gene>
<dbReference type="InterPro" id="IPR001128">
    <property type="entry name" value="Cyt_P450"/>
</dbReference>
<dbReference type="PROSITE" id="PS00086">
    <property type="entry name" value="CYTOCHROME_P450"/>
    <property type="match status" value="1"/>
</dbReference>
<evidence type="ECO:0000256" key="15">
    <source>
        <dbReference type="ARBA" id="ARBA00023002"/>
    </source>
</evidence>
<dbReference type="Proteomes" id="UP001162480">
    <property type="component" value="Chromosome 26"/>
</dbReference>
<dbReference type="InterPro" id="IPR002110">
    <property type="entry name" value="Ankyrin_rpt"/>
</dbReference>
<evidence type="ECO:0000256" key="8">
    <source>
        <dbReference type="ARBA" id="ARBA00022679"/>
    </source>
</evidence>
<dbReference type="InterPro" id="IPR050705">
    <property type="entry name" value="Cytochrome_P450_3A"/>
</dbReference>
<feature type="transmembrane region" description="Helical" evidence="22">
    <location>
        <begin position="6"/>
        <end position="26"/>
    </location>
</feature>
<evidence type="ECO:0000256" key="9">
    <source>
        <dbReference type="ARBA" id="ARBA00022723"/>
    </source>
</evidence>
<dbReference type="Pfam" id="PF12796">
    <property type="entry name" value="Ank_2"/>
    <property type="match status" value="1"/>
</dbReference>
<dbReference type="InterPro" id="IPR040847">
    <property type="entry name" value="SH3_15"/>
</dbReference>
<dbReference type="PRINTS" id="PR01415">
    <property type="entry name" value="ANKYRIN"/>
</dbReference>
<keyword evidence="22" id="KW-0812">Transmembrane</keyword>
<dbReference type="PROSITE" id="PS50088">
    <property type="entry name" value="ANK_REPEAT"/>
    <property type="match status" value="2"/>
</dbReference>
<evidence type="ECO:0000256" key="2">
    <source>
        <dbReference type="ARBA" id="ARBA00004174"/>
    </source>
</evidence>
<evidence type="ECO:0000259" key="23">
    <source>
        <dbReference type="PROSITE" id="PS50089"/>
    </source>
</evidence>
<evidence type="ECO:0000256" key="13">
    <source>
        <dbReference type="ARBA" id="ARBA00022833"/>
    </source>
</evidence>
<dbReference type="AlphaFoldDB" id="A0AA36BVT1"/>
<dbReference type="Pfam" id="PF13920">
    <property type="entry name" value="zf-C3HC4_3"/>
    <property type="match status" value="1"/>
</dbReference>
<evidence type="ECO:0000256" key="19">
    <source>
        <dbReference type="PIRSR" id="PIRSR602401-1"/>
    </source>
</evidence>
<evidence type="ECO:0000256" key="1">
    <source>
        <dbReference type="ARBA" id="ARBA00000900"/>
    </source>
</evidence>
<dbReference type="SMART" id="SM00248">
    <property type="entry name" value="ANK"/>
    <property type="match status" value="5"/>
</dbReference>
<evidence type="ECO:0000256" key="20">
    <source>
        <dbReference type="PROSITE-ProRule" id="PRU00023"/>
    </source>
</evidence>
<evidence type="ECO:0000256" key="16">
    <source>
        <dbReference type="ARBA" id="ARBA00023004"/>
    </source>
</evidence>
<protein>
    <recommendedName>
        <fullName evidence="6">RING-type E3 ubiquitin transferase</fullName>
        <ecNumber evidence="6">2.3.2.27</ecNumber>
    </recommendedName>
</protein>
<evidence type="ECO:0000256" key="14">
    <source>
        <dbReference type="ARBA" id="ARBA00022848"/>
    </source>
</evidence>
<evidence type="ECO:0000256" key="5">
    <source>
        <dbReference type="ARBA" id="ARBA00010617"/>
    </source>
</evidence>
<keyword evidence="8" id="KW-0808">Transferase</keyword>
<dbReference type="GO" id="GO:0005789">
    <property type="term" value="C:endoplasmic reticulum membrane"/>
    <property type="evidence" value="ECO:0007669"/>
    <property type="project" value="UniProtKB-SubCell"/>
</dbReference>
<keyword evidence="14" id="KW-0256">Endoplasmic reticulum</keyword>
<dbReference type="Gene3D" id="1.10.630.10">
    <property type="entry name" value="Cytochrome P450"/>
    <property type="match status" value="1"/>
</dbReference>
<evidence type="ECO:0000256" key="17">
    <source>
        <dbReference type="ARBA" id="ARBA00023043"/>
    </source>
</evidence>
<dbReference type="InterPro" id="IPR036396">
    <property type="entry name" value="Cyt_P450_sf"/>
</dbReference>
<evidence type="ECO:0000313" key="25">
    <source>
        <dbReference type="Proteomes" id="UP001162480"/>
    </source>
</evidence>
<keyword evidence="12" id="KW-0833">Ubl conjugation pathway</keyword>
<dbReference type="PROSITE" id="PS50297">
    <property type="entry name" value="ANK_REP_REGION"/>
    <property type="match status" value="2"/>
</dbReference>
<dbReference type="PANTHER" id="PTHR24302:SF15">
    <property type="entry name" value="FATTY-ACID PEROXYGENASE"/>
    <property type="match status" value="1"/>
</dbReference>
<reference evidence="24" key="1">
    <citation type="submission" date="2023-08" db="EMBL/GenBank/DDBJ databases">
        <authorList>
            <person name="Alioto T."/>
            <person name="Alioto T."/>
            <person name="Gomez Garrido J."/>
        </authorList>
    </citation>
    <scope>NUCLEOTIDE SEQUENCE</scope>
</reference>
<dbReference type="Gene3D" id="3.30.40.10">
    <property type="entry name" value="Zinc/RING finger domain, C3HC4 (zinc finger)"/>
    <property type="match status" value="2"/>
</dbReference>
<dbReference type="PRINTS" id="PR00463">
    <property type="entry name" value="EP450I"/>
</dbReference>
<dbReference type="CDD" id="cd16520">
    <property type="entry name" value="RING-HC_MIBs-like"/>
    <property type="match status" value="1"/>
</dbReference>
<evidence type="ECO:0000256" key="21">
    <source>
        <dbReference type="PROSITE-ProRule" id="PRU00175"/>
    </source>
</evidence>
<dbReference type="PRINTS" id="PR00385">
    <property type="entry name" value="P450"/>
</dbReference>
<dbReference type="GO" id="GO:0020037">
    <property type="term" value="F:heme binding"/>
    <property type="evidence" value="ECO:0007669"/>
    <property type="project" value="InterPro"/>
</dbReference>
<evidence type="ECO:0000313" key="24">
    <source>
        <dbReference type="EMBL" id="CAI9741118.1"/>
    </source>
</evidence>
<comment type="pathway">
    <text evidence="4">Protein modification; protein ubiquitination.</text>
</comment>
<keyword evidence="10" id="KW-0677">Repeat</keyword>
<comment type="function">
    <text evidence="18">Cytochromes P450 are a group of heme-thiolate monooxygenases. They oxidize a variety of structurally unrelated compounds, including steroids, fatty acids, and xenobiotics.</text>
</comment>
<comment type="cofactor">
    <cofactor evidence="19">
        <name>heme</name>
        <dbReference type="ChEBI" id="CHEBI:30413"/>
    </cofactor>
</comment>